<gene>
    <name evidence="1" type="ORF">SODALDRAFT_360497</name>
</gene>
<protein>
    <submittedName>
        <fullName evidence="1">Uncharacterized protein</fullName>
    </submittedName>
</protein>
<evidence type="ECO:0000313" key="2">
    <source>
        <dbReference type="Proteomes" id="UP000272025"/>
    </source>
</evidence>
<dbReference type="EMBL" id="ML119056">
    <property type="protein sequence ID" value="ROT38158.1"/>
    <property type="molecule type" value="Genomic_DNA"/>
</dbReference>
<name>A0A3N2PUG5_SODAK</name>
<organism evidence="1 2">
    <name type="scientific">Sodiomyces alkalinus (strain CBS 110278 / VKM F-3762 / F11)</name>
    <name type="common">Alkaliphilic filamentous fungus</name>
    <dbReference type="NCBI Taxonomy" id="1314773"/>
    <lineage>
        <taxon>Eukaryota</taxon>
        <taxon>Fungi</taxon>
        <taxon>Dikarya</taxon>
        <taxon>Ascomycota</taxon>
        <taxon>Pezizomycotina</taxon>
        <taxon>Sordariomycetes</taxon>
        <taxon>Hypocreomycetidae</taxon>
        <taxon>Glomerellales</taxon>
        <taxon>Plectosphaerellaceae</taxon>
        <taxon>Sodiomyces</taxon>
    </lineage>
</organism>
<dbReference type="GeneID" id="39582750"/>
<evidence type="ECO:0000313" key="1">
    <source>
        <dbReference type="EMBL" id="ROT38158.1"/>
    </source>
</evidence>
<dbReference type="RefSeq" id="XP_028465964.1">
    <property type="nucleotide sequence ID" value="XM_028614272.1"/>
</dbReference>
<dbReference type="Proteomes" id="UP000272025">
    <property type="component" value="Unassembled WGS sequence"/>
</dbReference>
<reference evidence="1 2" key="1">
    <citation type="journal article" date="2018" name="Mol. Ecol.">
        <title>The obligate alkalophilic soda-lake fungus Sodiomyces alkalinus has shifted to a protein diet.</title>
        <authorList>
            <person name="Grum-Grzhimaylo A.A."/>
            <person name="Falkoski D.L."/>
            <person name="van den Heuvel J."/>
            <person name="Valero-Jimenez C.A."/>
            <person name="Min B."/>
            <person name="Choi I.G."/>
            <person name="Lipzen A."/>
            <person name="Daum C.G."/>
            <person name="Aanen D.K."/>
            <person name="Tsang A."/>
            <person name="Henrissat B."/>
            <person name="Bilanenko E.N."/>
            <person name="de Vries R.P."/>
            <person name="van Kan J.A.L."/>
            <person name="Grigoriev I.V."/>
            <person name="Debets A.J.M."/>
        </authorList>
    </citation>
    <scope>NUCLEOTIDE SEQUENCE [LARGE SCALE GENOMIC DNA]</scope>
    <source>
        <strain evidence="1 2">F11</strain>
    </source>
</reference>
<sequence>MSSQSCMMSVFAAPVQNEMGLQPSGRLGLVGRKATYVDHEANPLPAMVNDDDSSLLMRSPHITIQIPLPMLFRTMSCQIIQIWSSFTPMPEVLPSQGLLFMICLFNTLLRHVSYNAQYEVPSQFAFLISKRLPTNGVTISHEEQAKSLSPALDLLKKMPSPSSSLQTPQAPKRKTQQTLHISCPIAM</sequence>
<proteinExistence type="predicted"/>
<dbReference type="AlphaFoldDB" id="A0A3N2PUG5"/>
<accession>A0A3N2PUG5</accession>
<keyword evidence="2" id="KW-1185">Reference proteome</keyword>